<dbReference type="SUPFAM" id="SSF54909">
    <property type="entry name" value="Dimeric alpha+beta barrel"/>
    <property type="match status" value="1"/>
</dbReference>
<sequence>MIVVTNRVPVTKGYEKEFEKRFDHRLSVVERKPGFIRNEILRPILGDYYILLTHWESRETFEAWTQSEEFKQVHSNLAPKEMCPGPNGFEMHEVILVSEKKP</sequence>
<accession>A0A2T4U1F5</accession>
<organism evidence="2 3">
    <name type="scientific">Candidatus Methylomirabilis limnetica</name>
    <dbReference type="NCBI Taxonomy" id="2033718"/>
    <lineage>
        <taxon>Bacteria</taxon>
        <taxon>Candidatus Methylomirabilota</taxon>
        <taxon>Candidatus Methylomirabilia</taxon>
        <taxon>Candidatus Methylomirabilales</taxon>
        <taxon>Candidatus Methylomirabilaceae</taxon>
        <taxon>Candidatus Methylomirabilis</taxon>
    </lineage>
</organism>
<reference evidence="3" key="2">
    <citation type="journal article" date="2018" name="Environ. Microbiol.">
        <title>Bloom of a denitrifying methanotroph, 'Candidatus Methylomirabilis limnetica', in a deep stratified lake.</title>
        <authorList>
            <person name="Graf J.S."/>
            <person name="Mayr M.J."/>
            <person name="Marchant H.K."/>
            <person name="Tienken D."/>
            <person name="Hach P.F."/>
            <person name="Brand A."/>
            <person name="Schubert C.J."/>
            <person name="Kuypers M.M."/>
            <person name="Milucka J."/>
        </authorList>
    </citation>
    <scope>NUCLEOTIDE SEQUENCE [LARGE SCALE GENOMIC DNA]</scope>
    <source>
        <strain evidence="3">Zug</strain>
    </source>
</reference>
<evidence type="ECO:0000259" key="1">
    <source>
        <dbReference type="PROSITE" id="PS51725"/>
    </source>
</evidence>
<dbReference type="OrthoDB" id="9798115at2"/>
<dbReference type="AlphaFoldDB" id="A0A2T4U1F5"/>
<dbReference type="Proteomes" id="UP000241436">
    <property type="component" value="Unassembled WGS sequence"/>
</dbReference>
<gene>
    <name evidence="2" type="ORF">CLG94_00490</name>
</gene>
<dbReference type="InterPro" id="IPR007138">
    <property type="entry name" value="ABM_dom"/>
</dbReference>
<dbReference type="RefSeq" id="WP_107560947.1">
    <property type="nucleotide sequence ID" value="NZ_NVQC01000007.1"/>
</dbReference>
<dbReference type="Pfam" id="PF03992">
    <property type="entry name" value="ABM"/>
    <property type="match status" value="1"/>
</dbReference>
<keyword evidence="3" id="KW-1185">Reference proteome</keyword>
<dbReference type="PROSITE" id="PS51725">
    <property type="entry name" value="ABM"/>
    <property type="match status" value="1"/>
</dbReference>
<dbReference type="InterPro" id="IPR011008">
    <property type="entry name" value="Dimeric_a/b-barrel"/>
</dbReference>
<dbReference type="Gene3D" id="3.30.70.100">
    <property type="match status" value="1"/>
</dbReference>
<dbReference type="PANTHER" id="PTHR34474:SF2">
    <property type="entry name" value="SIGNAL TRANSDUCTION PROTEIN TRAP"/>
    <property type="match status" value="1"/>
</dbReference>
<keyword evidence="2" id="KW-0503">Monooxygenase</keyword>
<dbReference type="PANTHER" id="PTHR34474">
    <property type="entry name" value="SIGNAL TRANSDUCTION PROTEIN TRAP"/>
    <property type="match status" value="1"/>
</dbReference>
<comment type="caution">
    <text evidence="2">The sequence shown here is derived from an EMBL/GenBank/DDBJ whole genome shotgun (WGS) entry which is preliminary data.</text>
</comment>
<name>A0A2T4U1F5_9BACT</name>
<dbReference type="GO" id="GO:0004497">
    <property type="term" value="F:monooxygenase activity"/>
    <property type="evidence" value="ECO:0007669"/>
    <property type="project" value="UniProtKB-KW"/>
</dbReference>
<dbReference type="InterPro" id="IPR050404">
    <property type="entry name" value="Heme-degrading_MO"/>
</dbReference>
<dbReference type="EMBL" id="NVQC01000007">
    <property type="protein sequence ID" value="PTL37194.1"/>
    <property type="molecule type" value="Genomic_DNA"/>
</dbReference>
<proteinExistence type="predicted"/>
<reference evidence="2 3" key="1">
    <citation type="submission" date="2017-09" db="EMBL/GenBank/DDBJ databases">
        <title>Bloom of a denitrifying methanotroph, Candidatus Methylomirabilis limnetica, in a deep stratified lake.</title>
        <authorList>
            <person name="Graf J.S."/>
            <person name="Marchant H.K."/>
            <person name="Tienken D."/>
            <person name="Hach P.F."/>
            <person name="Brand A."/>
            <person name="Schubert C.J."/>
            <person name="Kuypers M.M."/>
            <person name="Milucka J."/>
        </authorList>
    </citation>
    <scope>NUCLEOTIDE SEQUENCE [LARGE SCALE GENOMIC DNA]</scope>
    <source>
        <strain evidence="2 3">Zug</strain>
    </source>
</reference>
<protein>
    <submittedName>
        <fullName evidence="2">Antibiotic biosynthesis monooxygenase</fullName>
    </submittedName>
</protein>
<keyword evidence="2" id="KW-0560">Oxidoreductase</keyword>
<feature type="domain" description="ABM" evidence="1">
    <location>
        <begin position="2"/>
        <end position="91"/>
    </location>
</feature>
<evidence type="ECO:0000313" key="2">
    <source>
        <dbReference type="EMBL" id="PTL37194.1"/>
    </source>
</evidence>
<evidence type="ECO:0000313" key="3">
    <source>
        <dbReference type="Proteomes" id="UP000241436"/>
    </source>
</evidence>